<organism evidence="1 2">
    <name type="scientific">Conidiobolus coronatus (strain ATCC 28846 / CBS 209.66 / NRRL 28638)</name>
    <name type="common">Delacroixia coronata</name>
    <dbReference type="NCBI Taxonomy" id="796925"/>
    <lineage>
        <taxon>Eukaryota</taxon>
        <taxon>Fungi</taxon>
        <taxon>Fungi incertae sedis</taxon>
        <taxon>Zoopagomycota</taxon>
        <taxon>Entomophthoromycotina</taxon>
        <taxon>Entomophthoromycetes</taxon>
        <taxon>Entomophthorales</taxon>
        <taxon>Ancylistaceae</taxon>
        <taxon>Conidiobolus</taxon>
    </lineage>
</organism>
<evidence type="ECO:0000313" key="1">
    <source>
        <dbReference type="EMBL" id="KXN65572.1"/>
    </source>
</evidence>
<sequence length="104" mass="11669">MWVHREDSQDYPLGAVPGKCRRLLPGGVSNVVVPDGLVALFFDELHCNGNLLSFGHDRELVDIGDRDSIQSVKFVKGTSTEAATEPDYYNIGTGDYNSRRHRRY</sequence>
<dbReference type="AlphaFoldDB" id="A0A137NSA5"/>
<evidence type="ECO:0000313" key="2">
    <source>
        <dbReference type="Proteomes" id="UP000070444"/>
    </source>
</evidence>
<proteinExistence type="predicted"/>
<name>A0A137NSA5_CONC2</name>
<reference evidence="1 2" key="1">
    <citation type="journal article" date="2015" name="Genome Biol. Evol.">
        <title>Phylogenomic analyses indicate that early fungi evolved digesting cell walls of algal ancestors of land plants.</title>
        <authorList>
            <person name="Chang Y."/>
            <person name="Wang S."/>
            <person name="Sekimoto S."/>
            <person name="Aerts A.L."/>
            <person name="Choi C."/>
            <person name="Clum A."/>
            <person name="LaButti K.M."/>
            <person name="Lindquist E.A."/>
            <person name="Yee Ngan C."/>
            <person name="Ohm R.A."/>
            <person name="Salamov A.A."/>
            <person name="Grigoriev I.V."/>
            <person name="Spatafora J.W."/>
            <person name="Berbee M.L."/>
        </authorList>
    </citation>
    <scope>NUCLEOTIDE SEQUENCE [LARGE SCALE GENOMIC DNA]</scope>
    <source>
        <strain evidence="1 2">NRRL 28638</strain>
    </source>
</reference>
<dbReference type="EMBL" id="KQ964854">
    <property type="protein sequence ID" value="KXN65572.1"/>
    <property type="molecule type" value="Genomic_DNA"/>
</dbReference>
<keyword evidence="2" id="KW-1185">Reference proteome</keyword>
<protein>
    <submittedName>
        <fullName evidence="1">Uncharacterized protein</fullName>
    </submittedName>
</protein>
<gene>
    <name evidence="1" type="ORF">CONCODRAFT_169255</name>
</gene>
<accession>A0A137NSA5</accession>
<dbReference type="Proteomes" id="UP000070444">
    <property type="component" value="Unassembled WGS sequence"/>
</dbReference>